<evidence type="ECO:0000259" key="6">
    <source>
        <dbReference type="PROSITE" id="PS50066"/>
    </source>
</evidence>
<comment type="caution">
    <text evidence="7">The sequence shown here is derived from an EMBL/GenBank/DDBJ whole genome shotgun (WGS) entry which is preliminary data.</text>
</comment>
<dbReference type="SUPFAM" id="SSF55455">
    <property type="entry name" value="SRF-like"/>
    <property type="match status" value="1"/>
</dbReference>
<evidence type="ECO:0000256" key="4">
    <source>
        <dbReference type="ARBA" id="ARBA00023163"/>
    </source>
</evidence>
<keyword evidence="5" id="KW-0539">Nucleus</keyword>
<evidence type="ECO:0000256" key="1">
    <source>
        <dbReference type="ARBA" id="ARBA00004123"/>
    </source>
</evidence>
<dbReference type="Gene3D" id="3.40.1810.10">
    <property type="entry name" value="Transcription factor, MADS-box"/>
    <property type="match status" value="1"/>
</dbReference>
<dbReference type="SMART" id="SM00432">
    <property type="entry name" value="MADS"/>
    <property type="match status" value="1"/>
</dbReference>
<keyword evidence="8" id="KW-1185">Reference proteome</keyword>
<evidence type="ECO:0000256" key="2">
    <source>
        <dbReference type="ARBA" id="ARBA00023015"/>
    </source>
</evidence>
<gene>
    <name evidence="7" type="ORF">Acr_20g0010580</name>
</gene>
<reference evidence="7 8" key="1">
    <citation type="submission" date="2019-07" db="EMBL/GenBank/DDBJ databases">
        <title>De Novo Assembly of kiwifruit Actinidia rufa.</title>
        <authorList>
            <person name="Sugita-Konishi S."/>
            <person name="Sato K."/>
            <person name="Mori E."/>
            <person name="Abe Y."/>
            <person name="Kisaki G."/>
            <person name="Hamano K."/>
            <person name="Suezawa K."/>
            <person name="Otani M."/>
            <person name="Fukuda T."/>
            <person name="Manabe T."/>
            <person name="Gomi K."/>
            <person name="Tabuchi M."/>
            <person name="Akimitsu K."/>
            <person name="Kataoka I."/>
        </authorList>
    </citation>
    <scope>NUCLEOTIDE SEQUENCE [LARGE SCALE GENOMIC DNA]</scope>
    <source>
        <strain evidence="8">cv. Fuchu</strain>
    </source>
</reference>
<evidence type="ECO:0000256" key="5">
    <source>
        <dbReference type="ARBA" id="ARBA00023242"/>
    </source>
</evidence>
<accession>A0A7J0GEK9</accession>
<dbReference type="PANTHER" id="PTHR11945:SF534">
    <property type="entry name" value="MYOCYTE-SPECIFIC ENHANCER FACTOR 2"/>
    <property type="match status" value="1"/>
</dbReference>
<dbReference type="Pfam" id="PF00319">
    <property type="entry name" value="SRF-TF"/>
    <property type="match status" value="1"/>
</dbReference>
<keyword evidence="4" id="KW-0804">Transcription</keyword>
<dbReference type="EMBL" id="BJWL01000020">
    <property type="protein sequence ID" value="GFZ09250.1"/>
    <property type="molecule type" value="Genomic_DNA"/>
</dbReference>
<keyword evidence="3" id="KW-0238">DNA-binding</keyword>
<dbReference type="InterPro" id="IPR036879">
    <property type="entry name" value="TF_MADSbox_sf"/>
</dbReference>
<dbReference type="GO" id="GO:0005634">
    <property type="term" value="C:nucleus"/>
    <property type="evidence" value="ECO:0007669"/>
    <property type="project" value="UniProtKB-SubCell"/>
</dbReference>
<dbReference type="CDD" id="cd00266">
    <property type="entry name" value="MADS_SRF_like"/>
    <property type="match status" value="1"/>
</dbReference>
<protein>
    <recommendedName>
        <fullName evidence="6">MADS-box domain-containing protein</fullName>
    </recommendedName>
</protein>
<dbReference type="PANTHER" id="PTHR11945">
    <property type="entry name" value="MADS BOX PROTEIN"/>
    <property type="match status" value="1"/>
</dbReference>
<evidence type="ECO:0000256" key="3">
    <source>
        <dbReference type="ARBA" id="ARBA00023125"/>
    </source>
</evidence>
<evidence type="ECO:0000313" key="7">
    <source>
        <dbReference type="EMBL" id="GFZ09250.1"/>
    </source>
</evidence>
<dbReference type="GO" id="GO:0045944">
    <property type="term" value="P:positive regulation of transcription by RNA polymerase II"/>
    <property type="evidence" value="ECO:0007669"/>
    <property type="project" value="InterPro"/>
</dbReference>
<name>A0A7J0GEK9_9ERIC</name>
<evidence type="ECO:0000313" key="8">
    <source>
        <dbReference type="Proteomes" id="UP000585474"/>
    </source>
</evidence>
<dbReference type="GO" id="GO:0046983">
    <property type="term" value="F:protein dimerization activity"/>
    <property type="evidence" value="ECO:0007669"/>
    <property type="project" value="InterPro"/>
</dbReference>
<dbReference type="GO" id="GO:0000978">
    <property type="term" value="F:RNA polymerase II cis-regulatory region sequence-specific DNA binding"/>
    <property type="evidence" value="ECO:0007669"/>
    <property type="project" value="TreeGrafter"/>
</dbReference>
<dbReference type="InterPro" id="IPR002100">
    <property type="entry name" value="TF_MADSbox"/>
</dbReference>
<dbReference type="PROSITE" id="PS50066">
    <property type="entry name" value="MADS_BOX_2"/>
    <property type="match status" value="1"/>
</dbReference>
<organism evidence="7 8">
    <name type="scientific">Actinidia rufa</name>
    <dbReference type="NCBI Taxonomy" id="165716"/>
    <lineage>
        <taxon>Eukaryota</taxon>
        <taxon>Viridiplantae</taxon>
        <taxon>Streptophyta</taxon>
        <taxon>Embryophyta</taxon>
        <taxon>Tracheophyta</taxon>
        <taxon>Spermatophyta</taxon>
        <taxon>Magnoliopsida</taxon>
        <taxon>eudicotyledons</taxon>
        <taxon>Gunneridae</taxon>
        <taxon>Pentapetalae</taxon>
        <taxon>asterids</taxon>
        <taxon>Ericales</taxon>
        <taxon>Actinidiaceae</taxon>
        <taxon>Actinidia</taxon>
    </lineage>
</organism>
<feature type="domain" description="MADS-box" evidence="6">
    <location>
        <begin position="1"/>
        <end position="49"/>
    </location>
</feature>
<dbReference type="InterPro" id="IPR033897">
    <property type="entry name" value="SRF-like_MADS-box"/>
</dbReference>
<dbReference type="AlphaFoldDB" id="A0A7J0GEK9"/>
<dbReference type="OrthoDB" id="1163690at2759"/>
<keyword evidence="2" id="KW-0805">Transcription regulation</keyword>
<proteinExistence type="predicted"/>
<comment type="subcellular location">
    <subcellularLocation>
        <location evidence="1">Nucleus</location>
    </subcellularLocation>
</comment>
<dbReference type="Proteomes" id="UP000585474">
    <property type="component" value="Unassembled WGS sequence"/>
</dbReference>
<dbReference type="GO" id="GO:0000981">
    <property type="term" value="F:DNA-binding transcription factor activity, RNA polymerase II-specific"/>
    <property type="evidence" value="ECO:0007669"/>
    <property type="project" value="InterPro"/>
</dbReference>
<sequence>MTRNKITHSLITNESARKATLKKRGASFFKKTDELSVLSDVTIGTVVYSPGEADPTVYPSYEVVKLMFEEFMSMSILGRSQKMVTQESFQVQRVIKEIEEKNKEKKRNDRLETQEVMNKVFEGNDLNELDIIGLNNLALLTVDKLKELKEKATLVRAETRDEYVMSSESSSIQQWMNDQWFMETTAFHQDFPGPSGVSEMGSAFEYVASTSTEENEELQEDLDILFPRIYSP</sequence>